<organism evidence="1 2">
    <name type="scientific">Eretmocerus hayati</name>
    <dbReference type="NCBI Taxonomy" id="131215"/>
    <lineage>
        <taxon>Eukaryota</taxon>
        <taxon>Metazoa</taxon>
        <taxon>Ecdysozoa</taxon>
        <taxon>Arthropoda</taxon>
        <taxon>Hexapoda</taxon>
        <taxon>Insecta</taxon>
        <taxon>Pterygota</taxon>
        <taxon>Neoptera</taxon>
        <taxon>Endopterygota</taxon>
        <taxon>Hymenoptera</taxon>
        <taxon>Apocrita</taxon>
        <taxon>Proctotrupomorpha</taxon>
        <taxon>Chalcidoidea</taxon>
        <taxon>Aphelinidae</taxon>
        <taxon>Aphelininae</taxon>
        <taxon>Eretmocerus</taxon>
    </lineage>
</organism>
<dbReference type="Proteomes" id="UP001239111">
    <property type="component" value="Chromosome 2"/>
</dbReference>
<protein>
    <submittedName>
        <fullName evidence="1">Uncharacterized protein</fullName>
    </submittedName>
</protein>
<dbReference type="EMBL" id="CM056742">
    <property type="protein sequence ID" value="KAJ8678584.1"/>
    <property type="molecule type" value="Genomic_DNA"/>
</dbReference>
<keyword evidence="2" id="KW-1185">Reference proteome</keyword>
<evidence type="ECO:0000313" key="1">
    <source>
        <dbReference type="EMBL" id="KAJ8678584.1"/>
    </source>
</evidence>
<accession>A0ACC2P5Q1</accession>
<sequence length="716" mass="80742">MAKGHQSILVENCPYPEVPGVNLGHREDEADTTGPPRYELLKEAILHHDRGTVMWLLKEGCPVNDDRISDTPLHAAVLINDADLARLLLSEGARIEAANAHRLTALHLAFETGNNDMVDLLLAGCNTKLNPFTVYGLSHFHIACVRNNWRVAHAFLEHGVNANALLEKCFYGRDYVYYRPLHLAVEYEHLELAELLLKYGANVDARDRYRRTPLHLACRFNREKARQRLTNGDTDLVETPVDVLRILREDGVEQVSMVELLLRFGADVEALDSVNAPPLLHVLAGCDCAHMQAVVGQHLRMERATSDACKAEDNENEDFLEDVAQLLMEIQRQKFYALLRFEANVRFCSESSKETLVHLVIDARRQFPVCSGSDRASRHQDQQLTRNDADQTSLASDEERADAVDLLLKYGADVDAKTTSGQTALHLAISLYQVKTVKALLNHYANVGGVCFFHYKIPRREPGYGFELADMDSFLEIVSLLLSRKFDLGLGRSNELLMLRFVSGPDKSSCAVRHLENCSRSELRRLLDFGEIDASSLAYYMSERSALPRDKISLILEHVVKLEVAGLPEYDEVKLEIVKRGSRITESVAGLHPERDSKALAAECKTEIELLKRTMIDRYASFYDLLFLNANEIAVRMKNPDFRRAVKNNCCASINLYSDMIARQFVKGFVRSILFDFAKQYLGFVIQIHLPDPCSEAVLGHLTNEDLCNLALAFDK</sequence>
<gene>
    <name evidence="1" type="ORF">QAD02_014371</name>
</gene>
<proteinExistence type="predicted"/>
<comment type="caution">
    <text evidence="1">The sequence shown here is derived from an EMBL/GenBank/DDBJ whole genome shotgun (WGS) entry which is preliminary data.</text>
</comment>
<name>A0ACC2P5Q1_9HYME</name>
<reference evidence="1" key="1">
    <citation type="submission" date="2023-04" db="EMBL/GenBank/DDBJ databases">
        <title>A chromosome-level genome assembly of the parasitoid wasp Eretmocerus hayati.</title>
        <authorList>
            <person name="Zhong Y."/>
            <person name="Liu S."/>
            <person name="Liu Y."/>
        </authorList>
    </citation>
    <scope>NUCLEOTIDE SEQUENCE</scope>
    <source>
        <strain evidence="1">ZJU_SS_LIU_2023</strain>
    </source>
</reference>
<evidence type="ECO:0000313" key="2">
    <source>
        <dbReference type="Proteomes" id="UP001239111"/>
    </source>
</evidence>